<dbReference type="AlphaFoldDB" id="A0A2C5ZCZ4"/>
<name>A0A2C5ZCZ4_9HYPO</name>
<dbReference type="EMBL" id="NJES01000035">
    <property type="protein sequence ID" value="PHH79755.1"/>
    <property type="molecule type" value="Genomic_DNA"/>
</dbReference>
<evidence type="ECO:0000256" key="1">
    <source>
        <dbReference type="SAM" id="MobiDB-lite"/>
    </source>
</evidence>
<dbReference type="STRING" id="2004952.A0A2C5ZCZ4"/>
<evidence type="ECO:0000313" key="2">
    <source>
        <dbReference type="EMBL" id="PHH79755.1"/>
    </source>
</evidence>
<protein>
    <submittedName>
        <fullName evidence="2">Uncharacterized protein</fullName>
    </submittedName>
</protein>
<dbReference type="OrthoDB" id="5366531at2759"/>
<dbReference type="Proteomes" id="UP000226431">
    <property type="component" value="Unassembled WGS sequence"/>
</dbReference>
<evidence type="ECO:0000313" key="3">
    <source>
        <dbReference type="Proteomes" id="UP000226431"/>
    </source>
</evidence>
<keyword evidence="3" id="KW-1185">Reference proteome</keyword>
<accession>A0A2C5ZCZ4</accession>
<comment type="caution">
    <text evidence="2">The sequence shown here is derived from an EMBL/GenBank/DDBJ whole genome shotgun (WGS) entry which is preliminary data.</text>
</comment>
<sequence>MGTRLWEGVENALRDESSSLQVEALLSVELAECVGMSQVKLVLDQLEAAKRSVAQDKASRLLDRVFGHLSQHPLEWRRRQGRSVSAWTVILDNAIALTRRIANHDVAIPIRYWKLLLFNLGRSGRLEELEQLCLELVSKYLPASGALVPVHRDDWPQPAANQSTTFETRRHAPTTESGRKQADMGWNHTAGEVGGQQSGFEEDGPGSRLFIARLIGQRWTSSGFIVPGRPTARSQADEKRYIPTDYPFTRRNHPLQKLFDPHFRRSVVRWGFDQTLATRPKPSSLLGVSSAGMRKFDVACGVRLLARLRDKGVLVEAEMTRATVMTRIAVGQVPGRRRHRSRDDNEFNLSLIKNLVDKAWGSELLPSLMQMRNDIDRMKPQVQRRYSELFVTSATDEWTLSAHCNPLGGPCDRISLKRQRRRRRR</sequence>
<organism evidence="2 3">
    <name type="scientific">Ophiocordyceps camponoti-rufipedis</name>
    <dbReference type="NCBI Taxonomy" id="2004952"/>
    <lineage>
        <taxon>Eukaryota</taxon>
        <taxon>Fungi</taxon>
        <taxon>Dikarya</taxon>
        <taxon>Ascomycota</taxon>
        <taxon>Pezizomycotina</taxon>
        <taxon>Sordariomycetes</taxon>
        <taxon>Hypocreomycetidae</taxon>
        <taxon>Hypocreales</taxon>
        <taxon>Ophiocordycipitaceae</taxon>
        <taxon>Ophiocordyceps</taxon>
    </lineage>
</organism>
<gene>
    <name evidence="2" type="ORF">CDD80_3875</name>
</gene>
<reference evidence="2 3" key="1">
    <citation type="submission" date="2017-06" db="EMBL/GenBank/DDBJ databases">
        <title>Ant-infecting Ophiocordyceps genomes reveal a high diversity of potential behavioral manipulation genes and a possible major role for enterotoxins.</title>
        <authorList>
            <person name="De Bekker C."/>
            <person name="Evans H.C."/>
            <person name="Brachmann A."/>
            <person name="Hughes D.P."/>
        </authorList>
    </citation>
    <scope>NUCLEOTIDE SEQUENCE [LARGE SCALE GENOMIC DNA]</scope>
    <source>
        <strain evidence="2 3">Map16</strain>
    </source>
</reference>
<proteinExistence type="predicted"/>
<feature type="region of interest" description="Disordered" evidence="1">
    <location>
        <begin position="152"/>
        <end position="202"/>
    </location>
</feature>